<evidence type="ECO:0000313" key="4">
    <source>
        <dbReference type="Proteomes" id="UP000183810"/>
    </source>
</evidence>
<dbReference type="InterPro" id="IPR002213">
    <property type="entry name" value="UDP_glucos_trans"/>
</dbReference>
<dbReference type="PANTHER" id="PTHR48050:SF13">
    <property type="entry name" value="STEROL 3-BETA-GLUCOSYLTRANSFERASE UGT80A2"/>
    <property type="match status" value="1"/>
</dbReference>
<organism evidence="3 4">
    <name type="scientific">Nocardia mangyaensis</name>
    <dbReference type="NCBI Taxonomy" id="2213200"/>
    <lineage>
        <taxon>Bacteria</taxon>
        <taxon>Bacillati</taxon>
        <taxon>Actinomycetota</taxon>
        <taxon>Actinomycetes</taxon>
        <taxon>Mycobacteriales</taxon>
        <taxon>Nocardiaceae</taxon>
        <taxon>Nocardia</taxon>
    </lineage>
</organism>
<dbReference type="Pfam" id="PF06722">
    <property type="entry name" value="EryCIII-like_C"/>
    <property type="match status" value="1"/>
</dbReference>
<dbReference type="KEGG" id="nsl:BOX37_10795"/>
<accession>A0A1J0VQQ6</accession>
<dbReference type="Pfam" id="PF03033">
    <property type="entry name" value="Glyco_transf_28"/>
    <property type="match status" value="1"/>
</dbReference>
<dbReference type="OrthoDB" id="3253247at2"/>
<dbReference type="GO" id="GO:0005975">
    <property type="term" value="P:carbohydrate metabolic process"/>
    <property type="evidence" value="ECO:0007669"/>
    <property type="project" value="InterPro"/>
</dbReference>
<keyword evidence="4" id="KW-1185">Reference proteome</keyword>
<protein>
    <submittedName>
        <fullName evidence="3">Glycosyl transferase</fullName>
    </submittedName>
</protein>
<dbReference type="GO" id="GO:0016758">
    <property type="term" value="F:hexosyltransferase activity"/>
    <property type="evidence" value="ECO:0007669"/>
    <property type="project" value="InterPro"/>
</dbReference>
<dbReference type="Gene3D" id="3.40.50.2000">
    <property type="entry name" value="Glycogen Phosphorylase B"/>
    <property type="match status" value="2"/>
</dbReference>
<evidence type="ECO:0000259" key="1">
    <source>
        <dbReference type="Pfam" id="PF03033"/>
    </source>
</evidence>
<dbReference type="GO" id="GO:0008194">
    <property type="term" value="F:UDP-glycosyltransferase activity"/>
    <property type="evidence" value="ECO:0007669"/>
    <property type="project" value="InterPro"/>
</dbReference>
<keyword evidence="3" id="KW-0808">Transferase</keyword>
<dbReference type="SUPFAM" id="SSF53756">
    <property type="entry name" value="UDP-Glycosyltransferase/glycogen phosphorylase"/>
    <property type="match status" value="1"/>
</dbReference>
<dbReference type="Proteomes" id="UP000183810">
    <property type="component" value="Chromosome"/>
</dbReference>
<dbReference type="InterPro" id="IPR010610">
    <property type="entry name" value="EryCIII-like_C"/>
</dbReference>
<dbReference type="GO" id="GO:0033072">
    <property type="term" value="P:vancomycin biosynthetic process"/>
    <property type="evidence" value="ECO:0007669"/>
    <property type="project" value="UniProtKB-ARBA"/>
</dbReference>
<dbReference type="InterPro" id="IPR050426">
    <property type="entry name" value="Glycosyltransferase_28"/>
</dbReference>
<dbReference type="PANTHER" id="PTHR48050">
    <property type="entry name" value="STEROL 3-BETA-GLUCOSYLTRANSFERASE"/>
    <property type="match status" value="1"/>
</dbReference>
<feature type="domain" description="Erythromycin biosynthesis protein CIII-like C-terminal" evidence="2">
    <location>
        <begin position="301"/>
        <end position="400"/>
    </location>
</feature>
<dbReference type="RefSeq" id="WP_071927538.1">
    <property type="nucleotide sequence ID" value="NZ_CP018082.1"/>
</dbReference>
<dbReference type="EMBL" id="CP018082">
    <property type="protein sequence ID" value="APE34358.1"/>
    <property type="molecule type" value="Genomic_DNA"/>
</dbReference>
<evidence type="ECO:0000313" key="3">
    <source>
        <dbReference type="EMBL" id="APE34358.1"/>
    </source>
</evidence>
<proteinExistence type="predicted"/>
<reference evidence="3" key="1">
    <citation type="submission" date="2016-11" db="EMBL/GenBank/DDBJ databases">
        <authorList>
            <person name="Jaros S."/>
            <person name="Januszkiewicz K."/>
            <person name="Wedrychowicz H."/>
        </authorList>
    </citation>
    <scope>NUCLEOTIDE SEQUENCE [LARGE SCALE GENOMIC DNA]</scope>
    <source>
        <strain evidence="3">Y48</strain>
    </source>
</reference>
<dbReference type="InterPro" id="IPR004276">
    <property type="entry name" value="GlycoTrans_28_N"/>
</dbReference>
<name>A0A1J0VQQ6_9NOCA</name>
<sequence length="436" mass="46503">MEFVLAFTGSRGDVQPGLALGVQLRALGHDVTMAVPPNLADFCRRAGIPTREFGADTKELLDSALVSSELKSANPLTRLRALARLTVRDGRRTQTELLELTAHADALIGGSVGQERLLNVADARGIPYVPLHYCPLRRNSVASLLPLRAAPGRAHHLSWTALEQLTWLATRSAERELAADLGLPPPTSPPATRIAQRGVPEIQAYDPVLFPGLAQEWGHDRPLVGFLDLTPQTRAMIGEDSTDLDDWLGAGSPPLYVGFGSMTIADPDRLARTFTEVADALGLRLLVAAGWSEFMAGESSDRVRVVRAVDHATVLPRCVAAVHHGGAGSTAAALRAGIPALVCWIGADQPMWGRRLDALGIGVGLPVTRLDRVTLTRAVRELLRPERAVAARRVASAMVAPHEAVRAAAALVEVSARTPVGAGPYRPSRPSRGGVR</sequence>
<evidence type="ECO:0000259" key="2">
    <source>
        <dbReference type="Pfam" id="PF06722"/>
    </source>
</evidence>
<dbReference type="AlphaFoldDB" id="A0A1J0VQQ6"/>
<gene>
    <name evidence="3" type="ORF">BOX37_10795</name>
</gene>
<dbReference type="CDD" id="cd03784">
    <property type="entry name" value="GT1_Gtf-like"/>
    <property type="match status" value="1"/>
</dbReference>
<feature type="domain" description="Glycosyltransferase family 28 N-terminal" evidence="1">
    <location>
        <begin position="3"/>
        <end position="69"/>
    </location>
</feature>
<dbReference type="FunFam" id="3.40.50.2000:FF:000009">
    <property type="entry name" value="Sterol 3-beta-glucosyltransferase UGT80A2"/>
    <property type="match status" value="1"/>
</dbReference>